<organism evidence="1 2">
    <name type="scientific">Pyrococcus horikoshii (strain ATCC 700860 / DSM 12428 / JCM 9974 / NBRC 100139 / OT-3)</name>
    <dbReference type="NCBI Taxonomy" id="70601"/>
    <lineage>
        <taxon>Archaea</taxon>
        <taxon>Methanobacteriati</taxon>
        <taxon>Methanobacteriota</taxon>
        <taxon>Thermococci</taxon>
        <taxon>Thermococcales</taxon>
        <taxon>Thermococcaceae</taxon>
        <taxon>Pyrococcus</taxon>
    </lineage>
</organism>
<keyword evidence="2" id="KW-1185">Reference proteome</keyword>
<dbReference type="PIR" id="H71133">
    <property type="entry name" value="H71133"/>
</dbReference>
<dbReference type="EnsemblBacteria" id="BAA29930">
    <property type="protein sequence ID" value="BAA29930"/>
    <property type="gene ID" value="BAA29930"/>
</dbReference>
<protein>
    <submittedName>
        <fullName evidence="1">Uncharacterized protein</fullName>
    </submittedName>
</protein>
<proteinExistence type="predicted"/>
<sequence>MKLKVELILEDGKIFQVVLPHIIEELIHPRCNKFQPTLIFLHPLFNVLNLDFFRSSPMISPTKDLHNNWDLLLFPLLLHVPEYPFNIRKIVAITSWSAVS</sequence>
<dbReference type="EMBL" id="BA000001">
    <property type="protein sequence ID" value="BAA29930.1"/>
    <property type="molecule type" value="Genomic_DNA"/>
</dbReference>
<evidence type="ECO:0000313" key="1">
    <source>
        <dbReference type="EMBL" id="BAA29930.1"/>
    </source>
</evidence>
<name>O58566_PYRHO</name>
<accession>O58566</accession>
<reference evidence="1 2" key="1">
    <citation type="journal article" date="1998" name="DNA Res.">
        <title>Complete sequence and gene organization of the genome of a hyper-thermophilic archaebacterium, Pyrococcus horikoshii OT3.</title>
        <authorList>
            <person name="Kawarabayasi Y."/>
            <person name="Sawada M."/>
            <person name="Horikawa H."/>
            <person name="Haikawa Y."/>
            <person name="Hino Y."/>
            <person name="Yamamoto S."/>
            <person name="Sekine M."/>
            <person name="Baba S."/>
            <person name="Kosugi H."/>
            <person name="Hosoyama A."/>
            <person name="Nagai Y."/>
            <person name="Sakai M."/>
            <person name="Ogura K."/>
            <person name="Otuka R."/>
            <person name="Nakazawa H."/>
            <person name="Takamiya M."/>
            <person name="Ohfuku Y."/>
            <person name="Funahashi T."/>
            <person name="Tanaka T."/>
            <person name="Kudoh Y."/>
            <person name="Yamazaki J."/>
            <person name="Kushida N."/>
            <person name="Oguchi A."/>
            <person name="Aoki K."/>
            <person name="Nakamura Y."/>
            <person name="Robb T.F."/>
            <person name="Horikoshi K."/>
            <person name="Masuchi Y."/>
            <person name="Shizuya H."/>
            <person name="Kikuchi H."/>
        </authorList>
    </citation>
    <scope>NUCLEOTIDE SEQUENCE [LARGE SCALE GENOMIC DNA]</scope>
    <source>
        <strain evidence="2">ATCC 700860 / DSM 12428 / JCM 9974 / NBRC 100139 / OT-3</strain>
    </source>
</reference>
<dbReference type="Proteomes" id="UP000000752">
    <property type="component" value="Chromosome"/>
</dbReference>
<gene>
    <name evidence="1" type="ordered locus">PH0836</name>
</gene>
<dbReference type="AlphaFoldDB" id="O58566"/>
<evidence type="ECO:0000313" key="2">
    <source>
        <dbReference type="Proteomes" id="UP000000752"/>
    </source>
</evidence>
<dbReference type="KEGG" id="pho:PH0836"/>